<dbReference type="Proteomes" id="UP000030755">
    <property type="component" value="Unassembled WGS sequence"/>
</dbReference>
<dbReference type="EMBL" id="KE561117">
    <property type="protein sequence ID" value="EPZ32717.1"/>
    <property type="molecule type" value="Genomic_DNA"/>
</dbReference>
<protein>
    <submittedName>
        <fullName evidence="1">Uncharacterized protein</fullName>
    </submittedName>
</protein>
<proteinExistence type="predicted"/>
<keyword evidence="2" id="KW-1185">Reference proteome</keyword>
<sequence length="88" mass="10127">MFNEYKPKLGLLIPTLKYIVRSEVVAAKVIKIIHSPTNNIIIIPFILNLARFYRLFPWSFQLYVQKVSLYAVGEKIIGAANAMEPYVK</sequence>
<dbReference type="AlphaFoldDB" id="A0A075AVI6"/>
<reference evidence="1 2" key="1">
    <citation type="journal article" date="2013" name="Curr. Biol.">
        <title>Shared signatures of parasitism and phylogenomics unite Cryptomycota and microsporidia.</title>
        <authorList>
            <person name="James T.Y."/>
            <person name="Pelin A."/>
            <person name="Bonen L."/>
            <person name="Ahrendt S."/>
            <person name="Sain D."/>
            <person name="Corradi N."/>
            <person name="Stajich J.E."/>
        </authorList>
    </citation>
    <scope>NUCLEOTIDE SEQUENCE [LARGE SCALE GENOMIC DNA]</scope>
    <source>
        <strain evidence="1 2">CSF55</strain>
    </source>
</reference>
<gene>
    <name evidence="1" type="ORF">O9G_000792</name>
</gene>
<accession>A0A075AVI6</accession>
<evidence type="ECO:0000313" key="1">
    <source>
        <dbReference type="EMBL" id="EPZ32717.1"/>
    </source>
</evidence>
<evidence type="ECO:0000313" key="2">
    <source>
        <dbReference type="Proteomes" id="UP000030755"/>
    </source>
</evidence>
<dbReference type="HOGENOM" id="CLU_2470367_0_0_1"/>
<name>A0A075AVI6_ROZAC</name>
<organism evidence="1 2">
    <name type="scientific">Rozella allomycis (strain CSF55)</name>
    <dbReference type="NCBI Taxonomy" id="988480"/>
    <lineage>
        <taxon>Eukaryota</taxon>
        <taxon>Fungi</taxon>
        <taxon>Fungi incertae sedis</taxon>
        <taxon>Cryptomycota</taxon>
        <taxon>Cryptomycota incertae sedis</taxon>
        <taxon>Rozella</taxon>
    </lineage>
</organism>